<dbReference type="Gene3D" id="3.30.200.20">
    <property type="entry name" value="Phosphorylase Kinase, domain 1"/>
    <property type="match status" value="1"/>
</dbReference>
<evidence type="ECO:0000256" key="15">
    <source>
        <dbReference type="ARBA" id="ARBA00054261"/>
    </source>
</evidence>
<name>A0A6A1W4Y4_9ROSI</name>
<dbReference type="GO" id="GO:0004674">
    <property type="term" value="F:protein serine/threonine kinase activity"/>
    <property type="evidence" value="ECO:0007669"/>
    <property type="project" value="UniProtKB-KW"/>
</dbReference>
<comment type="subunit">
    <text evidence="4">Homodimer.</text>
</comment>
<dbReference type="GO" id="GO:0005524">
    <property type="term" value="F:ATP binding"/>
    <property type="evidence" value="ECO:0007669"/>
    <property type="project" value="UniProtKB-UniRule"/>
</dbReference>
<feature type="binding site" evidence="16">
    <location>
        <position position="469"/>
    </location>
    <ligand>
        <name>ATP</name>
        <dbReference type="ChEBI" id="CHEBI:30616"/>
    </ligand>
</feature>
<evidence type="ECO:0000259" key="17">
    <source>
        <dbReference type="PROSITE" id="PS50011"/>
    </source>
</evidence>
<dbReference type="PROSITE" id="PS00107">
    <property type="entry name" value="PROTEIN_KINASE_ATP"/>
    <property type="match status" value="1"/>
</dbReference>
<evidence type="ECO:0000313" key="18">
    <source>
        <dbReference type="EMBL" id="KAB1217870.1"/>
    </source>
</evidence>
<dbReference type="Pfam" id="PF00121">
    <property type="entry name" value="TIM"/>
    <property type="match status" value="1"/>
</dbReference>
<dbReference type="PROSITE" id="PS00171">
    <property type="entry name" value="TIM_1"/>
    <property type="match status" value="1"/>
</dbReference>
<dbReference type="EMBL" id="RXIC02000021">
    <property type="protein sequence ID" value="KAB1217870.1"/>
    <property type="molecule type" value="Genomic_DNA"/>
</dbReference>
<dbReference type="OrthoDB" id="6715177at2759"/>
<evidence type="ECO:0000256" key="1">
    <source>
        <dbReference type="ARBA" id="ARBA00004236"/>
    </source>
</evidence>
<dbReference type="InterPro" id="IPR035990">
    <property type="entry name" value="TIM_sf"/>
</dbReference>
<comment type="similarity">
    <text evidence="2">Belongs to the triosephosphate isomerase family.</text>
</comment>
<keyword evidence="6" id="KW-1003">Cell membrane</keyword>
<evidence type="ECO:0000256" key="11">
    <source>
        <dbReference type="ARBA" id="ARBA00022840"/>
    </source>
</evidence>
<dbReference type="InterPro" id="IPR011009">
    <property type="entry name" value="Kinase-like_dom_sf"/>
</dbReference>
<dbReference type="GO" id="GO:0005886">
    <property type="term" value="C:plasma membrane"/>
    <property type="evidence" value="ECO:0007669"/>
    <property type="project" value="UniProtKB-SubCell"/>
</dbReference>
<dbReference type="PROSITE" id="PS00108">
    <property type="entry name" value="PROTEIN_KINASE_ST"/>
    <property type="match status" value="1"/>
</dbReference>
<dbReference type="EC" id="2.7.11.1" evidence="5"/>
<evidence type="ECO:0000313" key="19">
    <source>
        <dbReference type="Proteomes" id="UP000516437"/>
    </source>
</evidence>
<dbReference type="SUPFAM" id="SSF51351">
    <property type="entry name" value="Triosephosphate isomerase (TIM)"/>
    <property type="match status" value="1"/>
</dbReference>
<dbReference type="SMART" id="SM00220">
    <property type="entry name" value="S_TKc"/>
    <property type="match status" value="1"/>
</dbReference>
<keyword evidence="13" id="KW-0413">Isomerase</keyword>
<evidence type="ECO:0000256" key="12">
    <source>
        <dbReference type="ARBA" id="ARBA00023136"/>
    </source>
</evidence>
<dbReference type="InterPro" id="IPR013785">
    <property type="entry name" value="Aldolase_TIM"/>
</dbReference>
<dbReference type="PANTHER" id="PTHR45621">
    <property type="entry name" value="OS01G0588500 PROTEIN-RELATED"/>
    <property type="match status" value="1"/>
</dbReference>
<evidence type="ECO:0000256" key="7">
    <source>
        <dbReference type="ARBA" id="ARBA00022527"/>
    </source>
</evidence>
<evidence type="ECO:0000256" key="4">
    <source>
        <dbReference type="ARBA" id="ARBA00011738"/>
    </source>
</evidence>
<comment type="pathway">
    <text evidence="14">Carbohydrate biosynthesis.</text>
</comment>
<comment type="similarity">
    <text evidence="3">Belongs to the protein kinase superfamily. Ser/Thr protein kinase family.</text>
</comment>
<evidence type="ECO:0000256" key="10">
    <source>
        <dbReference type="ARBA" id="ARBA00022777"/>
    </source>
</evidence>
<dbReference type="InterPro" id="IPR001245">
    <property type="entry name" value="Ser-Thr/Tyr_kinase_cat_dom"/>
</dbReference>
<evidence type="ECO:0000256" key="2">
    <source>
        <dbReference type="ARBA" id="ARBA00007422"/>
    </source>
</evidence>
<keyword evidence="12" id="KW-0472">Membrane</keyword>
<dbReference type="AlphaFoldDB" id="A0A6A1W4Y4"/>
<comment type="caution">
    <text evidence="18">The sequence shown here is derived from an EMBL/GenBank/DDBJ whole genome shotgun (WGS) entry which is preliminary data.</text>
</comment>
<dbReference type="NCBIfam" id="TIGR00419">
    <property type="entry name" value="tim"/>
    <property type="match status" value="1"/>
</dbReference>
<keyword evidence="9 16" id="KW-0547">Nucleotide-binding</keyword>
<dbReference type="Gene3D" id="3.20.20.70">
    <property type="entry name" value="Aldolase class I"/>
    <property type="match status" value="1"/>
</dbReference>
<protein>
    <recommendedName>
        <fullName evidence="5">non-specific serine/threonine protein kinase</fullName>
        <ecNumber evidence="5">2.7.11.1</ecNumber>
    </recommendedName>
</protein>
<dbReference type="Pfam" id="PF07714">
    <property type="entry name" value="PK_Tyr_Ser-Thr"/>
    <property type="match status" value="1"/>
</dbReference>
<dbReference type="InterPro" id="IPR020861">
    <property type="entry name" value="Triosephosphate_isomerase_AS"/>
</dbReference>
<proteinExistence type="inferred from homology"/>
<dbReference type="InterPro" id="IPR000719">
    <property type="entry name" value="Prot_kinase_dom"/>
</dbReference>
<dbReference type="Proteomes" id="UP000516437">
    <property type="component" value="Chromosome 3"/>
</dbReference>
<accession>A0A6A1W4Y4</accession>
<dbReference type="PROSITE" id="PS51440">
    <property type="entry name" value="TIM_2"/>
    <property type="match status" value="1"/>
</dbReference>
<keyword evidence="8" id="KW-0808">Transferase</keyword>
<reference evidence="18 19" key="1">
    <citation type="journal article" date="2019" name="Plant Biotechnol. J.">
        <title>The red bayberry genome and genetic basis of sex determination.</title>
        <authorList>
            <person name="Jia H.M."/>
            <person name="Jia H.J."/>
            <person name="Cai Q.L."/>
            <person name="Wang Y."/>
            <person name="Zhao H.B."/>
            <person name="Yang W.F."/>
            <person name="Wang G.Y."/>
            <person name="Li Y.H."/>
            <person name="Zhan D.L."/>
            <person name="Shen Y.T."/>
            <person name="Niu Q.F."/>
            <person name="Chang L."/>
            <person name="Qiu J."/>
            <person name="Zhao L."/>
            <person name="Xie H.B."/>
            <person name="Fu W.Y."/>
            <person name="Jin J."/>
            <person name="Li X.W."/>
            <person name="Jiao Y."/>
            <person name="Zhou C.C."/>
            <person name="Tu T."/>
            <person name="Chai C.Y."/>
            <person name="Gao J.L."/>
            <person name="Fan L.J."/>
            <person name="van de Weg E."/>
            <person name="Wang J.Y."/>
            <person name="Gao Z.S."/>
        </authorList>
    </citation>
    <scope>NUCLEOTIDE SEQUENCE [LARGE SCALE GENOMIC DNA]</scope>
    <source>
        <tissue evidence="18">Leaves</tissue>
    </source>
</reference>
<dbReference type="FunFam" id="3.20.20.70:FF:000025">
    <property type="entry name" value="Triosephosphate isomerase"/>
    <property type="match status" value="1"/>
</dbReference>
<dbReference type="CDD" id="cd00311">
    <property type="entry name" value="TIM"/>
    <property type="match status" value="1"/>
</dbReference>
<dbReference type="InterPro" id="IPR022896">
    <property type="entry name" value="TrioseP_Isoase_bac/euk"/>
</dbReference>
<dbReference type="SUPFAM" id="SSF56112">
    <property type="entry name" value="Protein kinase-like (PK-like)"/>
    <property type="match status" value="1"/>
</dbReference>
<dbReference type="GO" id="GO:0004807">
    <property type="term" value="F:triose-phosphate isomerase activity"/>
    <property type="evidence" value="ECO:0007669"/>
    <property type="project" value="InterPro"/>
</dbReference>
<dbReference type="PROSITE" id="PS50011">
    <property type="entry name" value="PROTEIN_KINASE_DOM"/>
    <property type="match status" value="1"/>
</dbReference>
<dbReference type="GO" id="GO:0006096">
    <property type="term" value="P:glycolytic process"/>
    <property type="evidence" value="ECO:0007669"/>
    <property type="project" value="InterPro"/>
</dbReference>
<evidence type="ECO:0000256" key="6">
    <source>
        <dbReference type="ARBA" id="ARBA00022475"/>
    </source>
</evidence>
<dbReference type="InterPro" id="IPR008271">
    <property type="entry name" value="Ser/Thr_kinase_AS"/>
</dbReference>
<evidence type="ECO:0000256" key="14">
    <source>
        <dbReference type="ARBA" id="ARBA00024331"/>
    </source>
</evidence>
<evidence type="ECO:0000256" key="3">
    <source>
        <dbReference type="ARBA" id="ARBA00008684"/>
    </source>
</evidence>
<evidence type="ECO:0000256" key="16">
    <source>
        <dbReference type="PROSITE-ProRule" id="PRU10141"/>
    </source>
</evidence>
<dbReference type="FunFam" id="1.10.510.10:FF:000032">
    <property type="entry name" value="Serine/threonine-protein kinase PBS1"/>
    <property type="match status" value="1"/>
</dbReference>
<comment type="subcellular location">
    <subcellularLocation>
        <location evidence="1">Cell membrane</location>
    </subcellularLocation>
</comment>
<dbReference type="Gene3D" id="1.10.510.10">
    <property type="entry name" value="Transferase(Phosphotransferase) domain 1"/>
    <property type="match status" value="1"/>
</dbReference>
<sequence>MGRKFFVGGNWKCNGTTEEVKKIVATLNEAKVPPPDVVEVIVSPPFVFLPLVKNLLRPDFQVAAQNCWIKKGGAFTGEVSAEMLVNLGIPWVILGHSERRLILNESNEFVGEKVAYALAQGLKVIACVGETLEQRESGSTMAVVAAQTKAIAERISNWSNVVLAYEPVWAIGTGKVATPAQAQEVHSELRKWFHANTSPEVAATTRIIYGGSVNGGNCKELATQPDVDGFLVGGASLKWDWEWDHVFRIADCREIGEGKLLCRTVRIYGQYEVADKENPKPGVCMKSRGASCIVVVFCVKYSEPRRKRKSSDHELMAFSQLPTLLADKVTQNRSCKLAECLDSGGEERDRTGSFCELMGSCFSVKIKAESPLHNGANSTNDNKEGYDLSCSSSKFTSASVPATPRTEGEILQSSNLKSFPFNELKTATRNFRPDSVLGEGGFGCVFKGWIDEHSFTAAKPGTGLVIAVKRLNQEGLQGHKEWLQESLKHHGAGASYVSTAFYLELHHPNLVKLFGYCIEDDQRLLVYEFMTRGSLENHLFRRASYVQPLSWNLRMKIALGAATGIAFLHSDKAKVIYRDVKSSNILLDSDYNVKLSDFGLAKDGPTGNKSHVSTRVMGTYGYAAPEYVVTGHLTCKSDVYSYGVVLLEMLSGKRVVDTNRPPAEHNLVKWGKPYLTSKRRVLEVFDARLEGHYPLAAALRVAKLANQCLSVEPKLRPNMNEVVRVLEQIQDSNGIEGSQNELRQISSQDSSNVTKHRRVIANGVCIEKAASDPMPSASHLHA</sequence>
<keyword evidence="19" id="KW-1185">Reference proteome</keyword>
<gene>
    <name evidence="18" type="ORF">CJ030_MR3G014720</name>
</gene>
<feature type="domain" description="Protein kinase" evidence="17">
    <location>
        <begin position="431"/>
        <end position="729"/>
    </location>
</feature>
<evidence type="ECO:0000256" key="13">
    <source>
        <dbReference type="ARBA" id="ARBA00023235"/>
    </source>
</evidence>
<evidence type="ECO:0000256" key="9">
    <source>
        <dbReference type="ARBA" id="ARBA00022741"/>
    </source>
</evidence>
<dbReference type="HAMAP" id="MF_00147_B">
    <property type="entry name" value="TIM_B"/>
    <property type="match status" value="1"/>
</dbReference>
<dbReference type="InterPro" id="IPR050823">
    <property type="entry name" value="Plant_Ser_Thr_Prot_Kinase"/>
</dbReference>
<keyword evidence="11 16" id="KW-0067">ATP-binding</keyword>
<organism evidence="18 19">
    <name type="scientific">Morella rubra</name>
    <name type="common">Chinese bayberry</name>
    <dbReference type="NCBI Taxonomy" id="262757"/>
    <lineage>
        <taxon>Eukaryota</taxon>
        <taxon>Viridiplantae</taxon>
        <taxon>Streptophyta</taxon>
        <taxon>Embryophyta</taxon>
        <taxon>Tracheophyta</taxon>
        <taxon>Spermatophyta</taxon>
        <taxon>Magnoliopsida</taxon>
        <taxon>eudicotyledons</taxon>
        <taxon>Gunneridae</taxon>
        <taxon>Pentapetalae</taxon>
        <taxon>rosids</taxon>
        <taxon>fabids</taxon>
        <taxon>Fagales</taxon>
        <taxon>Myricaceae</taxon>
        <taxon>Morella</taxon>
    </lineage>
</organism>
<dbReference type="FunFam" id="3.30.200.20:FF:000228">
    <property type="entry name" value="Serine/threonine-protein kinase BIK1"/>
    <property type="match status" value="1"/>
</dbReference>
<keyword evidence="10 18" id="KW-0418">Kinase</keyword>
<dbReference type="InterPro" id="IPR017441">
    <property type="entry name" value="Protein_kinase_ATP_BS"/>
</dbReference>
<dbReference type="InterPro" id="IPR000652">
    <property type="entry name" value="Triosephosphate_isomerase"/>
</dbReference>
<evidence type="ECO:0000256" key="5">
    <source>
        <dbReference type="ARBA" id="ARBA00012513"/>
    </source>
</evidence>
<comment type="function">
    <text evidence="15">May be involved in plant defense signaling.</text>
</comment>
<evidence type="ECO:0000256" key="8">
    <source>
        <dbReference type="ARBA" id="ARBA00022679"/>
    </source>
</evidence>
<keyword evidence="7" id="KW-0723">Serine/threonine-protein kinase</keyword>